<gene>
    <name evidence="6" type="ORF">ElyMa_001181500</name>
</gene>
<dbReference type="SUPFAM" id="SSF56496">
    <property type="entry name" value="Fibrinogen C-terminal domain-like"/>
    <property type="match status" value="1"/>
</dbReference>
<keyword evidence="4" id="KW-0732">Signal</keyword>
<feature type="compositionally biased region" description="Low complexity" evidence="3">
    <location>
        <begin position="488"/>
        <end position="500"/>
    </location>
</feature>
<dbReference type="PROSITE" id="PS00514">
    <property type="entry name" value="FIBRINOGEN_C_1"/>
    <property type="match status" value="1"/>
</dbReference>
<keyword evidence="1" id="KW-1015">Disulfide bond</keyword>
<dbReference type="InterPro" id="IPR050373">
    <property type="entry name" value="Fibrinogen_C-term_domain"/>
</dbReference>
<evidence type="ECO:0000313" key="7">
    <source>
        <dbReference type="Proteomes" id="UP000762676"/>
    </source>
</evidence>
<dbReference type="PANTHER" id="PTHR19143">
    <property type="entry name" value="FIBRINOGEN/TENASCIN/ANGIOPOEITIN"/>
    <property type="match status" value="1"/>
</dbReference>
<dbReference type="PROSITE" id="PS51406">
    <property type="entry name" value="FIBRINOGEN_C_2"/>
    <property type="match status" value="1"/>
</dbReference>
<protein>
    <submittedName>
        <fullName evidence="6">Fibrinogen-related protein 2.1</fullName>
    </submittedName>
</protein>
<feature type="signal peptide" evidence="4">
    <location>
        <begin position="1"/>
        <end position="21"/>
    </location>
</feature>
<dbReference type="InterPro" id="IPR036056">
    <property type="entry name" value="Fibrinogen-like_C"/>
</dbReference>
<evidence type="ECO:0000259" key="5">
    <source>
        <dbReference type="PROSITE" id="PS51406"/>
    </source>
</evidence>
<evidence type="ECO:0000256" key="4">
    <source>
        <dbReference type="SAM" id="SignalP"/>
    </source>
</evidence>
<organism evidence="6 7">
    <name type="scientific">Elysia marginata</name>
    <dbReference type="NCBI Taxonomy" id="1093978"/>
    <lineage>
        <taxon>Eukaryota</taxon>
        <taxon>Metazoa</taxon>
        <taxon>Spiralia</taxon>
        <taxon>Lophotrochozoa</taxon>
        <taxon>Mollusca</taxon>
        <taxon>Gastropoda</taxon>
        <taxon>Heterobranchia</taxon>
        <taxon>Euthyneura</taxon>
        <taxon>Panpulmonata</taxon>
        <taxon>Sacoglossa</taxon>
        <taxon>Placobranchoidea</taxon>
        <taxon>Plakobranchidae</taxon>
        <taxon>Elysia</taxon>
    </lineage>
</organism>
<dbReference type="InterPro" id="IPR020837">
    <property type="entry name" value="Fibrinogen_CS"/>
</dbReference>
<feature type="region of interest" description="Disordered" evidence="3">
    <location>
        <begin position="471"/>
        <end position="504"/>
    </location>
</feature>
<proteinExistence type="predicted"/>
<dbReference type="GO" id="GO:0005178">
    <property type="term" value="F:integrin binding"/>
    <property type="evidence" value="ECO:0007669"/>
    <property type="project" value="TreeGrafter"/>
</dbReference>
<feature type="chain" id="PRO_5044011157" evidence="4">
    <location>
        <begin position="22"/>
        <end position="637"/>
    </location>
</feature>
<evidence type="ECO:0000256" key="1">
    <source>
        <dbReference type="ARBA" id="ARBA00023157"/>
    </source>
</evidence>
<keyword evidence="2" id="KW-0175">Coiled coil</keyword>
<dbReference type="InterPro" id="IPR014716">
    <property type="entry name" value="Fibrinogen_a/b/g_C_1"/>
</dbReference>
<dbReference type="AlphaFoldDB" id="A0AAV4I2A5"/>
<comment type="caution">
    <text evidence="6">The sequence shown here is derived from an EMBL/GenBank/DDBJ whole genome shotgun (WGS) entry which is preliminary data.</text>
</comment>
<evidence type="ECO:0000256" key="2">
    <source>
        <dbReference type="SAM" id="Coils"/>
    </source>
</evidence>
<dbReference type="InterPro" id="IPR002181">
    <property type="entry name" value="Fibrinogen_a/b/g_C_dom"/>
</dbReference>
<dbReference type="GO" id="GO:0005615">
    <property type="term" value="C:extracellular space"/>
    <property type="evidence" value="ECO:0007669"/>
    <property type="project" value="TreeGrafter"/>
</dbReference>
<dbReference type="Pfam" id="PF00147">
    <property type="entry name" value="Fibrinogen_C"/>
    <property type="match status" value="1"/>
</dbReference>
<dbReference type="Proteomes" id="UP000762676">
    <property type="component" value="Unassembled WGS sequence"/>
</dbReference>
<name>A0AAV4I2A5_9GAST</name>
<sequence>MNTVSPLSFLVAAFLVSCSHGLETSLQAESSGKGCQLYCKVSTPIIFGQRQDTDDSGMSTITSVGSFKLLKNVLNKDGTGGVLLATVSLDKAKVQIETDKMIIKGSIDFEETTFQASINDEDDCKHKYSCQAEGWDFEGGETMSTKTFARQSTAENMDGEELPENMGEDVQDDEGALSSGITMQLLTLIQQLDKNVAVLTKAMEGLEDKIGFLEKAVGYEIKSVEFHLSDKFNSVEDKLNGLETHTVTGKGTATKSGENVCNLEVTVSNGGAKVGGSDISDRLVEMKKELEAYRNSTVDSAGSDTFSNSDLMDLVMNSTNTLLASIENSLPSPSPQAADSVGELLANLTQTVADAIASRTTYEVPPPKNDTCQPSHEFLESIKFLDVSFSNSTAETQSAINDLFSTVNITIDSTVRSLVDDIVAPKVCKKGMVPAVGHSPFPYPLITASDSSELDYTVLCDAVTVEAAGSSSSADLTERKTSTATGMATKTASAPTTASSGNDRIHALTTSDKYELRIDVQYYFESQYAVYKNFSILGEDAKYKLLIGEHNGNSPDMMKIHNQKPFSTKDKDNDETTQTHCAEKNGGGWWFYRCDTSNLNGHWGGSDDLGVEWTSLAGKNSCTFTEMKIRKLSKPSS</sequence>
<accession>A0AAV4I2A5</accession>
<evidence type="ECO:0000256" key="3">
    <source>
        <dbReference type="SAM" id="MobiDB-lite"/>
    </source>
</evidence>
<dbReference type="EMBL" id="BMAT01002319">
    <property type="protein sequence ID" value="GFS04649.1"/>
    <property type="molecule type" value="Genomic_DNA"/>
</dbReference>
<feature type="domain" description="Fibrinogen C-terminal" evidence="5">
    <location>
        <begin position="501"/>
        <end position="633"/>
    </location>
</feature>
<dbReference type="GO" id="GO:0007160">
    <property type="term" value="P:cell-matrix adhesion"/>
    <property type="evidence" value="ECO:0007669"/>
    <property type="project" value="TreeGrafter"/>
</dbReference>
<dbReference type="PANTHER" id="PTHR19143:SF348">
    <property type="entry name" value="TENASCIN-N"/>
    <property type="match status" value="1"/>
</dbReference>
<keyword evidence="7" id="KW-1185">Reference proteome</keyword>
<dbReference type="SMART" id="SM00186">
    <property type="entry name" value="FBG"/>
    <property type="match status" value="1"/>
</dbReference>
<evidence type="ECO:0000313" key="6">
    <source>
        <dbReference type="EMBL" id="GFS04649.1"/>
    </source>
</evidence>
<dbReference type="GO" id="GO:1990138">
    <property type="term" value="P:neuron projection extension"/>
    <property type="evidence" value="ECO:0007669"/>
    <property type="project" value="TreeGrafter"/>
</dbReference>
<feature type="coiled-coil region" evidence="2">
    <location>
        <begin position="189"/>
        <end position="216"/>
    </location>
</feature>
<reference evidence="6 7" key="1">
    <citation type="journal article" date="2021" name="Elife">
        <title>Chloroplast acquisition without the gene transfer in kleptoplastic sea slugs, Plakobranchus ocellatus.</title>
        <authorList>
            <person name="Maeda T."/>
            <person name="Takahashi S."/>
            <person name="Yoshida T."/>
            <person name="Shimamura S."/>
            <person name="Takaki Y."/>
            <person name="Nagai Y."/>
            <person name="Toyoda A."/>
            <person name="Suzuki Y."/>
            <person name="Arimoto A."/>
            <person name="Ishii H."/>
            <person name="Satoh N."/>
            <person name="Nishiyama T."/>
            <person name="Hasebe M."/>
            <person name="Maruyama T."/>
            <person name="Minagawa J."/>
            <person name="Obokata J."/>
            <person name="Shigenobu S."/>
        </authorList>
    </citation>
    <scope>NUCLEOTIDE SEQUENCE [LARGE SCALE GENOMIC DNA]</scope>
</reference>
<dbReference type="Gene3D" id="3.90.215.10">
    <property type="entry name" value="Gamma Fibrinogen, chain A, domain 1"/>
    <property type="match status" value="1"/>
</dbReference>